<evidence type="ECO:0000256" key="5">
    <source>
        <dbReference type="ARBA" id="ARBA00025453"/>
    </source>
</evidence>
<dbReference type="Proteomes" id="UP000053947">
    <property type="component" value="Unassembled WGS sequence"/>
</dbReference>
<feature type="region of interest" description="Involved in Mg(2+) ion dislocation from EF-Tu" evidence="6">
    <location>
        <begin position="81"/>
        <end position="84"/>
    </location>
</feature>
<evidence type="ECO:0000259" key="7">
    <source>
        <dbReference type="Pfam" id="PF00889"/>
    </source>
</evidence>
<evidence type="ECO:0000313" key="8">
    <source>
        <dbReference type="EMBL" id="KTB48217.1"/>
    </source>
</evidence>
<keyword evidence="4 6" id="KW-0648">Protein biosynthesis</keyword>
<dbReference type="EMBL" id="LFDV01000002">
    <property type="protein sequence ID" value="KTB48217.1"/>
    <property type="molecule type" value="Genomic_DNA"/>
</dbReference>
<dbReference type="SUPFAM" id="SSF54713">
    <property type="entry name" value="Elongation factor Ts (EF-Ts), dimerisation domain"/>
    <property type="match status" value="1"/>
</dbReference>
<dbReference type="RefSeq" id="WP_083496361.1">
    <property type="nucleotide sequence ID" value="NZ_KQ758903.1"/>
</dbReference>
<evidence type="ECO:0000256" key="1">
    <source>
        <dbReference type="ARBA" id="ARBA00005532"/>
    </source>
</evidence>
<dbReference type="GO" id="GO:0005737">
    <property type="term" value="C:cytoplasm"/>
    <property type="evidence" value="ECO:0007669"/>
    <property type="project" value="UniProtKB-SubCell"/>
</dbReference>
<organism evidence="8 9">
    <name type="scientific">Dehalogenimonas alkenigignens</name>
    <dbReference type="NCBI Taxonomy" id="1217799"/>
    <lineage>
        <taxon>Bacteria</taxon>
        <taxon>Bacillati</taxon>
        <taxon>Chloroflexota</taxon>
        <taxon>Dehalococcoidia</taxon>
        <taxon>Dehalococcoidales</taxon>
        <taxon>Dehalococcoidaceae</taxon>
        <taxon>Dehalogenimonas</taxon>
    </lineage>
</organism>
<dbReference type="PANTHER" id="PTHR11741">
    <property type="entry name" value="ELONGATION FACTOR TS"/>
    <property type="match status" value="1"/>
</dbReference>
<comment type="similarity">
    <text evidence="1 6">Belongs to the EF-Ts family.</text>
</comment>
<dbReference type="PATRIC" id="fig|1217799.6.peg.1093"/>
<dbReference type="InterPro" id="IPR018101">
    <property type="entry name" value="Transl_elong_Ts_CS"/>
</dbReference>
<dbReference type="STRING" id="1217799.DEALK_10620"/>
<dbReference type="AlphaFoldDB" id="A0A0W0GI31"/>
<protein>
    <recommendedName>
        <fullName evidence="2 6">Elongation factor Ts</fullName>
        <shortName evidence="6">EF-Ts</shortName>
    </recommendedName>
</protein>
<comment type="caution">
    <text evidence="8">The sequence shown here is derived from an EMBL/GenBank/DDBJ whole genome shotgun (WGS) entry which is preliminary data.</text>
</comment>
<keyword evidence="9" id="KW-1185">Reference proteome</keyword>
<dbReference type="Gene3D" id="3.30.479.20">
    <property type="entry name" value="Elongation factor Ts, dimerisation domain"/>
    <property type="match status" value="1"/>
</dbReference>
<dbReference type="OrthoDB" id="9808348at2"/>
<dbReference type="InterPro" id="IPR001816">
    <property type="entry name" value="Transl_elong_EFTs/EF1B"/>
</dbReference>
<dbReference type="CDD" id="cd14275">
    <property type="entry name" value="UBA_EF-Ts"/>
    <property type="match status" value="1"/>
</dbReference>
<keyword evidence="6" id="KW-0963">Cytoplasm</keyword>
<comment type="subcellular location">
    <subcellularLocation>
        <location evidence="6">Cytoplasm</location>
    </subcellularLocation>
</comment>
<dbReference type="InterPro" id="IPR014039">
    <property type="entry name" value="Transl_elong_EFTs/EF1B_dimer"/>
</dbReference>
<feature type="domain" description="Translation elongation factor EFTs/EF1B dimerisation" evidence="7">
    <location>
        <begin position="50"/>
        <end position="117"/>
    </location>
</feature>
<dbReference type="GO" id="GO:0003746">
    <property type="term" value="F:translation elongation factor activity"/>
    <property type="evidence" value="ECO:0007669"/>
    <property type="project" value="UniProtKB-UniRule"/>
</dbReference>
<evidence type="ECO:0000313" key="9">
    <source>
        <dbReference type="Proteomes" id="UP000053947"/>
    </source>
</evidence>
<accession>A0A0W0GI31</accession>
<keyword evidence="3 6" id="KW-0251">Elongation factor</keyword>
<dbReference type="Gene3D" id="1.10.8.10">
    <property type="entry name" value="DNA helicase RuvA subunit, C-terminal domain"/>
    <property type="match status" value="1"/>
</dbReference>
<dbReference type="Pfam" id="PF00889">
    <property type="entry name" value="EF_TS"/>
    <property type="match status" value="1"/>
</dbReference>
<dbReference type="InterPro" id="IPR036402">
    <property type="entry name" value="EF-Ts_dimer_sf"/>
</dbReference>
<dbReference type="SUPFAM" id="SSF46934">
    <property type="entry name" value="UBA-like"/>
    <property type="match status" value="1"/>
</dbReference>
<comment type="function">
    <text evidence="5 6">Associates with the EF-Tu.GDP complex and induces the exchange of GDP to GTP. It remains bound to the aminoacyl-tRNA.EF-Tu.GTP complex up to the GTP hydrolysis stage on the ribosome.</text>
</comment>
<evidence type="ECO:0000256" key="4">
    <source>
        <dbReference type="ARBA" id="ARBA00022917"/>
    </source>
</evidence>
<dbReference type="PANTHER" id="PTHR11741:SF0">
    <property type="entry name" value="ELONGATION FACTOR TS, MITOCHONDRIAL"/>
    <property type="match status" value="1"/>
</dbReference>
<dbReference type="PROSITE" id="PS01127">
    <property type="entry name" value="EF_TS_2"/>
    <property type="match status" value="1"/>
</dbReference>
<reference evidence="8 9" key="1">
    <citation type="submission" date="2015-06" db="EMBL/GenBank/DDBJ databases">
        <title>Genome sequence of the organohalide-respiring Dehalogenimonas alkenigignens type strain (IP3-3T).</title>
        <authorList>
            <person name="Key T.A."/>
            <person name="Richmond D.P."/>
            <person name="Bowman K.S."/>
            <person name="Cho Y.-J."/>
            <person name="Chun J."/>
            <person name="da Costa M.S."/>
            <person name="Rainey F.A."/>
            <person name="Moe W.M."/>
        </authorList>
    </citation>
    <scope>NUCLEOTIDE SEQUENCE [LARGE SCALE GENOMIC DNA]</scope>
    <source>
        <strain evidence="8 9">IP3-3</strain>
    </source>
</reference>
<evidence type="ECO:0000256" key="2">
    <source>
        <dbReference type="ARBA" id="ARBA00016956"/>
    </source>
</evidence>
<name>A0A0W0GI31_9CHLR</name>
<sequence length="167" mass="18255">MQISAEAVKQLREKCGAGVMECRNALIESQGDIDKAFETLQAKGFLKAAKKAERVTGQGLVEGYVHTGGRVGALIELNCETDFVARTEEFKKLAHDIAMQVAAMCPLYLTEADRPADCEAEASAACLMTQPFIKDPSKTIKDLITDTIARTGENIRLKRFVRFELGG</sequence>
<gene>
    <name evidence="6" type="primary">tsf</name>
    <name evidence="8" type="ORF">DEALK_10620</name>
</gene>
<evidence type="ECO:0000256" key="6">
    <source>
        <dbReference type="HAMAP-Rule" id="MF_00050"/>
    </source>
</evidence>
<dbReference type="HAMAP" id="MF_00050">
    <property type="entry name" value="EF_Ts"/>
    <property type="match status" value="1"/>
</dbReference>
<evidence type="ECO:0000256" key="3">
    <source>
        <dbReference type="ARBA" id="ARBA00022768"/>
    </source>
</evidence>
<dbReference type="FunFam" id="1.10.8.10:FF:000001">
    <property type="entry name" value="Elongation factor Ts"/>
    <property type="match status" value="1"/>
</dbReference>
<dbReference type="InterPro" id="IPR009060">
    <property type="entry name" value="UBA-like_sf"/>
</dbReference>
<proteinExistence type="inferred from homology"/>